<evidence type="ECO:0000256" key="8">
    <source>
        <dbReference type="ARBA" id="ARBA00023163"/>
    </source>
</evidence>
<evidence type="ECO:0000256" key="7">
    <source>
        <dbReference type="ARBA" id="ARBA00023136"/>
    </source>
</evidence>
<dbReference type="GO" id="GO:0005634">
    <property type="term" value="C:nucleus"/>
    <property type="evidence" value="ECO:0007669"/>
    <property type="project" value="UniProtKB-SubCell"/>
</dbReference>
<evidence type="ECO:0000256" key="4">
    <source>
        <dbReference type="ARBA" id="ARBA00022989"/>
    </source>
</evidence>
<accession>A0A565BIA9</accession>
<dbReference type="SMART" id="SM00380">
    <property type="entry name" value="AP2"/>
    <property type="match status" value="1"/>
</dbReference>
<keyword evidence="8" id="KW-0804">Transcription</keyword>
<dbReference type="AlphaFoldDB" id="A0A565BIA9"/>
<keyword evidence="7" id="KW-0472">Membrane</keyword>
<evidence type="ECO:0000313" key="12">
    <source>
        <dbReference type="EMBL" id="VVB01355.1"/>
    </source>
</evidence>
<feature type="compositionally biased region" description="Basic and acidic residues" evidence="10">
    <location>
        <begin position="55"/>
        <end position="68"/>
    </location>
</feature>
<dbReference type="PANTHER" id="PTHR14110">
    <property type="entry name" value="MITOCHONDRIAL IMPORT INNER MEMBRANE TRANSLOCASE SUBUNIT TIM22"/>
    <property type="match status" value="1"/>
</dbReference>
<dbReference type="InterPro" id="IPR001471">
    <property type="entry name" value="AP2/ERF_dom"/>
</dbReference>
<evidence type="ECO:0000259" key="11">
    <source>
        <dbReference type="PROSITE" id="PS51032"/>
    </source>
</evidence>
<feature type="compositionally biased region" description="Basic residues" evidence="10">
    <location>
        <begin position="109"/>
        <end position="118"/>
    </location>
</feature>
<dbReference type="Proteomes" id="UP000489600">
    <property type="component" value="Unassembled WGS sequence"/>
</dbReference>
<keyword evidence="13" id="KW-1185">Reference proteome</keyword>
<dbReference type="Pfam" id="PF02466">
    <property type="entry name" value="Tim17"/>
    <property type="match status" value="1"/>
</dbReference>
<proteinExistence type="predicted"/>
<evidence type="ECO:0000256" key="6">
    <source>
        <dbReference type="ARBA" id="ARBA00023125"/>
    </source>
</evidence>
<dbReference type="GO" id="GO:0042721">
    <property type="term" value="C:TIM22 mitochondrial import inner membrane insertion complex"/>
    <property type="evidence" value="ECO:0007669"/>
    <property type="project" value="InterPro"/>
</dbReference>
<evidence type="ECO:0000313" key="13">
    <source>
        <dbReference type="Proteomes" id="UP000489600"/>
    </source>
</evidence>
<feature type="region of interest" description="Disordered" evidence="10">
    <location>
        <begin position="37"/>
        <end position="122"/>
    </location>
</feature>
<comment type="caution">
    <text evidence="12">The sequence shown here is derived from an EMBL/GenBank/DDBJ whole genome shotgun (WGS) entry which is preliminary data.</text>
</comment>
<dbReference type="GO" id="GO:0003677">
    <property type="term" value="F:DNA binding"/>
    <property type="evidence" value="ECO:0007669"/>
    <property type="project" value="UniProtKB-KW"/>
</dbReference>
<dbReference type="OrthoDB" id="568096at2759"/>
<evidence type="ECO:0000256" key="5">
    <source>
        <dbReference type="ARBA" id="ARBA00023015"/>
    </source>
</evidence>
<evidence type="ECO:0000256" key="3">
    <source>
        <dbReference type="ARBA" id="ARBA00022692"/>
    </source>
</evidence>
<organism evidence="12 13">
    <name type="scientific">Arabis nemorensis</name>
    <dbReference type="NCBI Taxonomy" id="586526"/>
    <lineage>
        <taxon>Eukaryota</taxon>
        <taxon>Viridiplantae</taxon>
        <taxon>Streptophyta</taxon>
        <taxon>Embryophyta</taxon>
        <taxon>Tracheophyta</taxon>
        <taxon>Spermatophyta</taxon>
        <taxon>Magnoliopsida</taxon>
        <taxon>eudicotyledons</taxon>
        <taxon>Gunneridae</taxon>
        <taxon>Pentapetalae</taxon>
        <taxon>rosids</taxon>
        <taxon>malvids</taxon>
        <taxon>Brassicales</taxon>
        <taxon>Brassicaceae</taxon>
        <taxon>Arabideae</taxon>
        <taxon>Arabis</taxon>
    </lineage>
</organism>
<dbReference type="InterPro" id="IPR016177">
    <property type="entry name" value="DNA-bd_dom_sf"/>
</dbReference>
<dbReference type="EMBL" id="CABITT030000004">
    <property type="protein sequence ID" value="VVB01355.1"/>
    <property type="molecule type" value="Genomic_DNA"/>
</dbReference>
<dbReference type="Gene3D" id="3.30.730.10">
    <property type="entry name" value="AP2/ERF domain"/>
    <property type="match status" value="1"/>
</dbReference>
<feature type="domain" description="AP2/ERF" evidence="11">
    <location>
        <begin position="116"/>
        <end position="168"/>
    </location>
</feature>
<dbReference type="InterPro" id="IPR039175">
    <property type="entry name" value="TIM22"/>
</dbReference>
<dbReference type="GO" id="GO:0003700">
    <property type="term" value="F:DNA-binding transcription factor activity"/>
    <property type="evidence" value="ECO:0007669"/>
    <property type="project" value="InterPro"/>
</dbReference>
<dbReference type="GO" id="GO:0008320">
    <property type="term" value="F:protein transmembrane transporter activity"/>
    <property type="evidence" value="ECO:0007669"/>
    <property type="project" value="TreeGrafter"/>
</dbReference>
<dbReference type="PROSITE" id="PS51032">
    <property type="entry name" value="AP2_ERF"/>
    <property type="match status" value="1"/>
</dbReference>
<dbReference type="InterPro" id="IPR036955">
    <property type="entry name" value="AP2/ERF_dom_sf"/>
</dbReference>
<evidence type="ECO:0000256" key="1">
    <source>
        <dbReference type="ARBA" id="ARBA00004123"/>
    </source>
</evidence>
<keyword evidence="9" id="KW-0539">Nucleus</keyword>
<dbReference type="GO" id="GO:0045039">
    <property type="term" value="P:protein insertion into mitochondrial inner membrane"/>
    <property type="evidence" value="ECO:0007669"/>
    <property type="project" value="InterPro"/>
</dbReference>
<keyword evidence="5" id="KW-0805">Transcription regulation</keyword>
<dbReference type="SUPFAM" id="SSF54171">
    <property type="entry name" value="DNA-binding domain"/>
    <property type="match status" value="1"/>
</dbReference>
<sequence length="376" mass="42782">MVSLRRRRLLGLCCGPNGYVTPLPFLTAEEMITGIPNPNGGAAYNPGPAETVKPPQEKEETPIEEGSRSQRQRTRSKHTHFRSDFSDISPVDSGSISPKWKQNIDQPLKRRKRHKRKQGQNQEPCLMRGVYYKNMKWQAAIKVEKRQIHLGTFSSQEEAARLYDRAAFMCGREPNFELPEEDKQELKRQSWEEFLACTRQTITNKKPKRRIEYEELNGRRVTERIRLTGGGAGLLSKHRKARPNIPVTYATNFAIVAGCYCGIRELVRVTRKSEHDDLMNSAIGGLFSGALLGRLQGGPRGAFRYSIIFATLGTAFDYASLRAKPLIERARNIDSVKLPVWFPIQILDEEALTKKKAQEQKLFAETAIPRLNKEES</sequence>
<comment type="subcellular location">
    <subcellularLocation>
        <location evidence="2">Membrane</location>
        <topology evidence="2">Multi-pass membrane protein</topology>
    </subcellularLocation>
    <subcellularLocation>
        <location evidence="1">Nucleus</location>
    </subcellularLocation>
</comment>
<keyword evidence="6" id="KW-0238">DNA-binding</keyword>
<protein>
    <recommendedName>
        <fullName evidence="11">AP2/ERF domain-containing protein</fullName>
    </recommendedName>
</protein>
<evidence type="ECO:0000256" key="2">
    <source>
        <dbReference type="ARBA" id="ARBA00004141"/>
    </source>
</evidence>
<dbReference type="PANTHER" id="PTHR14110:SF19">
    <property type="entry name" value="GENOME ASSEMBLY, CHROMOSOME: A04"/>
    <property type="match status" value="1"/>
</dbReference>
<evidence type="ECO:0000256" key="9">
    <source>
        <dbReference type="ARBA" id="ARBA00023242"/>
    </source>
</evidence>
<name>A0A565BIA9_9BRAS</name>
<gene>
    <name evidence="12" type="ORF">ANE_LOCUS11799</name>
</gene>
<keyword evidence="3" id="KW-0812">Transmembrane</keyword>
<evidence type="ECO:0000256" key="10">
    <source>
        <dbReference type="SAM" id="MobiDB-lite"/>
    </source>
</evidence>
<reference evidence="12" key="1">
    <citation type="submission" date="2019-07" db="EMBL/GenBank/DDBJ databases">
        <authorList>
            <person name="Dittberner H."/>
        </authorList>
    </citation>
    <scope>NUCLEOTIDE SEQUENCE [LARGE SCALE GENOMIC DNA]</scope>
</reference>
<dbReference type="GO" id="GO:0030943">
    <property type="term" value="F:mitochondrion targeting sequence binding"/>
    <property type="evidence" value="ECO:0007669"/>
    <property type="project" value="TreeGrafter"/>
</dbReference>
<feature type="compositionally biased region" description="Basic residues" evidence="10">
    <location>
        <begin position="70"/>
        <end position="80"/>
    </location>
</feature>
<keyword evidence="4" id="KW-1133">Transmembrane helix</keyword>